<comment type="cofactor">
    <cofactor evidence="1">
        <name>pyridoxal 5'-phosphate</name>
        <dbReference type="ChEBI" id="CHEBI:597326"/>
    </cofactor>
</comment>
<gene>
    <name evidence="10" type="ORF">H2O1_2801</name>
    <name evidence="9" type="ORF">TSBSO38_1720</name>
</gene>
<dbReference type="EMBL" id="MK570509">
    <property type="protein sequence ID" value="QFG70521.1"/>
    <property type="molecule type" value="Genomic_DNA"/>
</dbReference>
<feature type="domain" description="HTH gntR-type" evidence="8">
    <location>
        <begin position="1"/>
        <end position="69"/>
    </location>
</feature>
<comment type="similarity">
    <text evidence="2">In the C-terminal section; belongs to the class-I pyridoxal-phosphate-dependent aminotransferase family.</text>
</comment>
<evidence type="ECO:0000256" key="4">
    <source>
        <dbReference type="ARBA" id="ARBA00022898"/>
    </source>
</evidence>
<dbReference type="PANTHER" id="PTHR46577:SF1">
    <property type="entry name" value="HTH-TYPE TRANSCRIPTIONAL REGULATORY PROTEIN GABR"/>
    <property type="match status" value="1"/>
</dbReference>
<keyword evidence="9" id="KW-0808">Transferase</keyword>
<dbReference type="InterPro" id="IPR000524">
    <property type="entry name" value="Tscrpt_reg_HTH_GntR"/>
</dbReference>
<organism evidence="9">
    <name type="scientific">Bacillus amyloliquefaciens</name>
    <name type="common">Bacillus velezensis</name>
    <dbReference type="NCBI Taxonomy" id="1390"/>
    <lineage>
        <taxon>Bacteria</taxon>
        <taxon>Bacillati</taxon>
        <taxon>Bacillota</taxon>
        <taxon>Bacilli</taxon>
        <taxon>Bacillales</taxon>
        <taxon>Bacillaceae</taxon>
        <taxon>Bacillus</taxon>
        <taxon>Bacillus amyloliquefaciens group</taxon>
    </lineage>
</organism>
<dbReference type="SUPFAM" id="SSF53383">
    <property type="entry name" value="PLP-dependent transferases"/>
    <property type="match status" value="1"/>
</dbReference>
<keyword evidence="4" id="KW-0663">Pyridoxal phosphate</keyword>
<dbReference type="InterPro" id="IPR004839">
    <property type="entry name" value="Aminotransferase_I/II_large"/>
</dbReference>
<dbReference type="InterPro" id="IPR015422">
    <property type="entry name" value="PyrdxlP-dep_Trfase_small"/>
</dbReference>
<dbReference type="GO" id="GO:0004069">
    <property type="term" value="F:L-aspartate:2-oxoglutarate aminotransferase activity"/>
    <property type="evidence" value="ECO:0007669"/>
    <property type="project" value="UniProtKB-EC"/>
</dbReference>
<dbReference type="GO" id="GO:0030170">
    <property type="term" value="F:pyridoxal phosphate binding"/>
    <property type="evidence" value="ECO:0007669"/>
    <property type="project" value="InterPro"/>
</dbReference>
<dbReference type="EMBL" id="MK570508">
    <property type="protein sequence ID" value="QFG70478.1"/>
    <property type="molecule type" value="Genomic_DNA"/>
</dbReference>
<evidence type="ECO:0000256" key="1">
    <source>
        <dbReference type="ARBA" id="ARBA00001933"/>
    </source>
</evidence>
<dbReference type="Pfam" id="PF00155">
    <property type="entry name" value="Aminotran_1_2"/>
    <property type="match status" value="1"/>
</dbReference>
<reference evidence="9" key="1">
    <citation type="submission" date="2019-02" db="EMBL/GenBank/DDBJ databases">
        <title>Surfactin genes in AB2.0 and TSBSO3.8 strains.</title>
        <authorList>
            <person name="Seldin L."/>
        </authorList>
    </citation>
    <scope>NUCLEOTIDE SEQUENCE</scope>
    <source>
        <strain evidence="9">TSBSO3.8</strain>
    </source>
</reference>
<dbReference type="CDD" id="cd00609">
    <property type="entry name" value="AAT_like"/>
    <property type="match status" value="1"/>
</dbReference>
<accession>A0A5P6A7D8</accession>
<dbReference type="InterPro" id="IPR051446">
    <property type="entry name" value="HTH_trans_reg/aminotransferase"/>
</dbReference>
<name>A0A5P6A7D8_BACAM</name>
<evidence type="ECO:0000256" key="6">
    <source>
        <dbReference type="ARBA" id="ARBA00023125"/>
    </source>
</evidence>
<dbReference type="PROSITE" id="PS50949">
    <property type="entry name" value="HTH_GNTR"/>
    <property type="match status" value="1"/>
</dbReference>
<dbReference type="InterPro" id="IPR036390">
    <property type="entry name" value="WH_DNA-bd_sf"/>
</dbReference>
<evidence type="ECO:0000256" key="7">
    <source>
        <dbReference type="ARBA" id="ARBA00023163"/>
    </source>
</evidence>
<sequence length="436" mass="49927">MEKYMNVMIEVESLIEGGTFQEGARLPSIRQLAERFHVSKSTVIRALQELEKRHIIYAVPKSGYYLIKNDKKQEREQTGIIDFAASAPDPDIFPYRDFQHCINKAIDMYKNDLFIYGTPQGLPSLIRVLQTLLSDYQVFAKERNIFITSGVQQALSLLSLMPFPNGKKKILIEQPSYHLMVEQLEALRLPACGIKRTAEGLDMAEVERLFQTEEIKFFYTMPRFHNPLGSSLTEWQKRELVRLAEAYDVYLVEDDFLGDLEDNQKADPLYAYDLSSRVIYLKSFSKMIFPGLRVGAAVLPDSLAPVFHTYKKLSDIDCSMISQAALEVYIKSGMFKRHKEKIRASYRTRSELLQNALQEYDGFSVKQTSIHTHLVLEKSLSASRVVQRLKAQGVLVEPIDSHYLSDFPKENIIKLNVSNVKTGDITRGIKMLTDCL</sequence>
<dbReference type="SMART" id="SM00345">
    <property type="entry name" value="HTH_GNTR"/>
    <property type="match status" value="1"/>
</dbReference>
<dbReference type="GO" id="GO:0003700">
    <property type="term" value="F:DNA-binding transcription factor activity"/>
    <property type="evidence" value="ECO:0007669"/>
    <property type="project" value="InterPro"/>
</dbReference>
<protein>
    <submittedName>
        <fullName evidence="9">Transcriptional regulator, GntR family domain / Aspartate aminotransferase</fullName>
        <ecNumber evidence="9">2.6.1.1</ecNumber>
    </submittedName>
</protein>
<dbReference type="AlphaFoldDB" id="A0A5P6A7D8"/>
<evidence type="ECO:0000256" key="3">
    <source>
        <dbReference type="ARBA" id="ARBA00022576"/>
    </source>
</evidence>
<dbReference type="GO" id="GO:0003677">
    <property type="term" value="F:DNA binding"/>
    <property type="evidence" value="ECO:0007669"/>
    <property type="project" value="UniProtKB-KW"/>
</dbReference>
<dbReference type="InterPro" id="IPR036388">
    <property type="entry name" value="WH-like_DNA-bd_sf"/>
</dbReference>
<keyword evidence="5" id="KW-0805">Transcription regulation</keyword>
<dbReference type="Gene3D" id="3.40.640.10">
    <property type="entry name" value="Type I PLP-dependent aspartate aminotransferase-like (Major domain)"/>
    <property type="match status" value="1"/>
</dbReference>
<dbReference type="InterPro" id="IPR015424">
    <property type="entry name" value="PyrdxlP-dep_Trfase"/>
</dbReference>
<keyword evidence="6" id="KW-0238">DNA-binding</keyword>
<dbReference type="Gene3D" id="1.10.10.10">
    <property type="entry name" value="Winged helix-like DNA-binding domain superfamily/Winged helix DNA-binding domain"/>
    <property type="match status" value="1"/>
</dbReference>
<evidence type="ECO:0000313" key="9">
    <source>
        <dbReference type="EMBL" id="QFG70478.1"/>
    </source>
</evidence>
<keyword evidence="7" id="KW-0804">Transcription</keyword>
<dbReference type="EC" id="2.6.1.1" evidence="9"/>
<evidence type="ECO:0000259" key="8">
    <source>
        <dbReference type="PROSITE" id="PS50949"/>
    </source>
</evidence>
<dbReference type="CDD" id="cd07377">
    <property type="entry name" value="WHTH_GntR"/>
    <property type="match status" value="1"/>
</dbReference>
<proteinExistence type="inferred from homology"/>
<dbReference type="Pfam" id="PF00392">
    <property type="entry name" value="GntR"/>
    <property type="match status" value="1"/>
</dbReference>
<reference evidence="10" key="2">
    <citation type="submission" date="2019-02" db="EMBL/GenBank/DDBJ databases">
        <title>Surfactin genes in H2O-1 strain.</title>
        <authorList>
            <person name="Seldin L."/>
        </authorList>
    </citation>
    <scope>NUCLEOTIDE SEQUENCE</scope>
    <source>
        <strain evidence="10">H2O-1</strain>
    </source>
</reference>
<evidence type="ECO:0000256" key="2">
    <source>
        <dbReference type="ARBA" id="ARBA00005384"/>
    </source>
</evidence>
<dbReference type="Gene3D" id="3.90.1150.10">
    <property type="entry name" value="Aspartate Aminotransferase, domain 1"/>
    <property type="match status" value="1"/>
</dbReference>
<dbReference type="SUPFAM" id="SSF46785">
    <property type="entry name" value="Winged helix' DNA-binding domain"/>
    <property type="match status" value="1"/>
</dbReference>
<keyword evidence="3 9" id="KW-0032">Aminotransferase</keyword>
<dbReference type="RefSeq" id="WP_076425720.1">
    <property type="nucleotide sequence ID" value="NZ_JANKNW010000005.1"/>
</dbReference>
<dbReference type="PRINTS" id="PR00035">
    <property type="entry name" value="HTHGNTR"/>
</dbReference>
<evidence type="ECO:0000256" key="5">
    <source>
        <dbReference type="ARBA" id="ARBA00023015"/>
    </source>
</evidence>
<evidence type="ECO:0000313" key="10">
    <source>
        <dbReference type="EMBL" id="QFG70521.1"/>
    </source>
</evidence>
<dbReference type="FunFam" id="3.40.640.10:FF:000114">
    <property type="entry name" value="Transcriptional regulator, GntR family"/>
    <property type="match status" value="1"/>
</dbReference>
<dbReference type="InterPro" id="IPR015421">
    <property type="entry name" value="PyrdxlP-dep_Trfase_major"/>
</dbReference>
<dbReference type="PANTHER" id="PTHR46577">
    <property type="entry name" value="HTH-TYPE TRANSCRIPTIONAL REGULATORY PROTEIN GABR"/>
    <property type="match status" value="1"/>
</dbReference>